<feature type="compositionally biased region" description="Basic and acidic residues" evidence="16">
    <location>
        <begin position="598"/>
        <end position="619"/>
    </location>
</feature>
<evidence type="ECO:0000256" key="1">
    <source>
        <dbReference type="ARBA" id="ARBA00000900"/>
    </source>
</evidence>
<feature type="compositionally biased region" description="Polar residues" evidence="16">
    <location>
        <begin position="671"/>
        <end position="688"/>
    </location>
</feature>
<evidence type="ECO:0000256" key="6">
    <source>
        <dbReference type="ARBA" id="ARBA00022786"/>
    </source>
</evidence>
<dbReference type="InterPro" id="IPR013083">
    <property type="entry name" value="Znf_RING/FYVE/PHD"/>
</dbReference>
<evidence type="ECO:0000256" key="5">
    <source>
        <dbReference type="ARBA" id="ARBA00022771"/>
    </source>
</evidence>
<organism evidence="18 19">
    <name type="scientific">Acanthaster planci</name>
    <name type="common">Crown-of-thorns starfish</name>
    <dbReference type="NCBI Taxonomy" id="133434"/>
    <lineage>
        <taxon>Eukaryota</taxon>
        <taxon>Metazoa</taxon>
        <taxon>Echinodermata</taxon>
        <taxon>Eleutherozoa</taxon>
        <taxon>Asterozoa</taxon>
        <taxon>Asteroidea</taxon>
        <taxon>Valvatacea</taxon>
        <taxon>Valvatida</taxon>
        <taxon>Acanthasteridae</taxon>
        <taxon>Acanthaster</taxon>
    </lineage>
</organism>
<feature type="compositionally biased region" description="Basic residues" evidence="16">
    <location>
        <begin position="459"/>
        <end position="479"/>
    </location>
</feature>
<evidence type="ECO:0000256" key="16">
    <source>
        <dbReference type="SAM" id="MobiDB-lite"/>
    </source>
</evidence>
<evidence type="ECO:0000256" key="12">
    <source>
        <dbReference type="ARBA" id="ARBA00076940"/>
    </source>
</evidence>
<dbReference type="Gene3D" id="3.30.40.10">
    <property type="entry name" value="Zinc/RING finger domain, C3HC4 (zinc finger)"/>
    <property type="match status" value="1"/>
</dbReference>
<dbReference type="EC" id="2.3.2.27" evidence="2"/>
<dbReference type="InterPro" id="IPR001841">
    <property type="entry name" value="Znf_RING"/>
</dbReference>
<dbReference type="Proteomes" id="UP000694845">
    <property type="component" value="Unplaced"/>
</dbReference>
<dbReference type="PROSITE" id="PS00518">
    <property type="entry name" value="ZF_RING_1"/>
    <property type="match status" value="1"/>
</dbReference>
<feature type="compositionally biased region" description="Basic and acidic residues" evidence="16">
    <location>
        <begin position="713"/>
        <end position="729"/>
    </location>
</feature>
<dbReference type="SUPFAM" id="SSF57850">
    <property type="entry name" value="RING/U-box"/>
    <property type="match status" value="1"/>
</dbReference>
<feature type="region of interest" description="Disordered" evidence="16">
    <location>
        <begin position="277"/>
        <end position="296"/>
    </location>
</feature>
<evidence type="ECO:0000256" key="14">
    <source>
        <dbReference type="ARBA" id="ARBA00079184"/>
    </source>
</evidence>
<keyword evidence="9" id="KW-0804">Transcription</keyword>
<evidence type="ECO:0000256" key="4">
    <source>
        <dbReference type="ARBA" id="ARBA00022723"/>
    </source>
</evidence>
<evidence type="ECO:0000256" key="9">
    <source>
        <dbReference type="ARBA" id="ARBA00023163"/>
    </source>
</evidence>
<evidence type="ECO:0000256" key="11">
    <source>
        <dbReference type="ARBA" id="ARBA00076856"/>
    </source>
</evidence>
<dbReference type="SMART" id="SM00184">
    <property type="entry name" value="RING"/>
    <property type="match status" value="1"/>
</dbReference>
<dbReference type="GO" id="GO:0061630">
    <property type="term" value="F:ubiquitin protein ligase activity"/>
    <property type="evidence" value="ECO:0007669"/>
    <property type="project" value="UniProtKB-EC"/>
</dbReference>
<feature type="compositionally biased region" description="Basic residues" evidence="16">
    <location>
        <begin position="620"/>
        <end position="637"/>
    </location>
</feature>
<evidence type="ECO:0000256" key="10">
    <source>
        <dbReference type="ARBA" id="ARBA00071236"/>
    </source>
</evidence>
<dbReference type="GO" id="GO:0006513">
    <property type="term" value="P:protein monoubiquitination"/>
    <property type="evidence" value="ECO:0007669"/>
    <property type="project" value="TreeGrafter"/>
</dbReference>
<dbReference type="PANTHER" id="PTHR46077:SF1">
    <property type="entry name" value="TOP1 BINDING ARGININE_SERINE RICH PROTEIN, E3 UBIQUITIN LIGASE"/>
    <property type="match status" value="1"/>
</dbReference>
<keyword evidence="7" id="KW-0862">Zinc</keyword>
<dbReference type="InterPro" id="IPR018957">
    <property type="entry name" value="Znf_C3HC4_RING-type"/>
</dbReference>
<evidence type="ECO:0000256" key="8">
    <source>
        <dbReference type="ARBA" id="ARBA00023015"/>
    </source>
</evidence>
<evidence type="ECO:0000259" key="17">
    <source>
        <dbReference type="PROSITE" id="PS50089"/>
    </source>
</evidence>
<dbReference type="InterPro" id="IPR058746">
    <property type="entry name" value="Znf_RING-type_Topors"/>
</dbReference>
<feature type="domain" description="RING-type" evidence="17">
    <location>
        <begin position="37"/>
        <end position="76"/>
    </location>
</feature>
<evidence type="ECO:0000256" key="13">
    <source>
        <dbReference type="ARBA" id="ARBA00079040"/>
    </source>
</evidence>
<keyword evidence="5 15" id="KW-0863">Zinc-finger</keyword>
<dbReference type="FunFam" id="3.30.40.10:FF:000136">
    <property type="entry name" value="E3 ubiquitin-protein ligase Topors"/>
    <property type="match status" value="1"/>
</dbReference>
<feature type="compositionally biased region" description="Low complexity" evidence="16">
    <location>
        <begin position="26"/>
        <end position="35"/>
    </location>
</feature>
<evidence type="ECO:0000256" key="7">
    <source>
        <dbReference type="ARBA" id="ARBA00022833"/>
    </source>
</evidence>
<dbReference type="OrthoDB" id="21204at2759"/>
<keyword evidence="3" id="KW-0808">Transferase</keyword>
<feature type="compositionally biased region" description="Basic residues" evidence="16">
    <location>
        <begin position="694"/>
        <end position="712"/>
    </location>
</feature>
<dbReference type="GO" id="GO:0008270">
    <property type="term" value="F:zinc ion binding"/>
    <property type="evidence" value="ECO:0007669"/>
    <property type="project" value="UniProtKB-KW"/>
</dbReference>
<feature type="region of interest" description="Disordered" evidence="16">
    <location>
        <begin position="317"/>
        <end position="729"/>
    </location>
</feature>
<feature type="region of interest" description="Disordered" evidence="16">
    <location>
        <begin position="1"/>
        <end position="35"/>
    </location>
</feature>
<evidence type="ECO:0000256" key="2">
    <source>
        <dbReference type="ARBA" id="ARBA00012483"/>
    </source>
</evidence>
<keyword evidence="4" id="KW-0479">Metal-binding</keyword>
<feature type="compositionally biased region" description="Basic residues" evidence="16">
    <location>
        <begin position="502"/>
        <end position="514"/>
    </location>
</feature>
<feature type="compositionally biased region" description="Acidic residues" evidence="16">
    <location>
        <begin position="385"/>
        <end position="394"/>
    </location>
</feature>
<proteinExistence type="predicted"/>
<dbReference type="CDD" id="cd16574">
    <property type="entry name" value="RING-HC_Topors"/>
    <property type="match status" value="1"/>
</dbReference>
<dbReference type="GO" id="GO:0000209">
    <property type="term" value="P:protein polyubiquitination"/>
    <property type="evidence" value="ECO:0007669"/>
    <property type="project" value="TreeGrafter"/>
</dbReference>
<evidence type="ECO:0000256" key="15">
    <source>
        <dbReference type="PROSITE-ProRule" id="PRU00175"/>
    </source>
</evidence>
<dbReference type="InterPro" id="IPR058745">
    <property type="entry name" value="PWI_Topors"/>
</dbReference>
<dbReference type="AlphaFoldDB" id="A0A8B7Y6A2"/>
<accession>A0A8B7Y6A2</accession>
<dbReference type="Pfam" id="PF26084">
    <property type="entry name" value="PWI_Topors"/>
    <property type="match status" value="1"/>
</dbReference>
<dbReference type="PANTHER" id="PTHR46077">
    <property type="entry name" value="E3 UBIQUITIN-PROTEIN LIGASE TOPORS"/>
    <property type="match status" value="1"/>
</dbReference>
<dbReference type="OMA" id="DCVIVGF"/>
<dbReference type="RefSeq" id="XP_022087875.1">
    <property type="nucleotide sequence ID" value="XM_022232183.1"/>
</dbReference>
<dbReference type="Pfam" id="PF00097">
    <property type="entry name" value="zf-C3HC4"/>
    <property type="match status" value="1"/>
</dbReference>
<gene>
    <name evidence="19" type="primary">LOC110977760</name>
</gene>
<name>A0A8B7Y6A2_ACAPL</name>
<feature type="compositionally biased region" description="Basic residues" evidence="16">
    <location>
        <begin position="431"/>
        <end position="440"/>
    </location>
</feature>
<feature type="compositionally biased region" description="Polar residues" evidence="16">
    <location>
        <begin position="317"/>
        <end position="330"/>
    </location>
</feature>
<feature type="compositionally biased region" description="Basic and acidic residues" evidence="16">
    <location>
        <begin position="638"/>
        <end position="656"/>
    </location>
</feature>
<evidence type="ECO:0000256" key="3">
    <source>
        <dbReference type="ARBA" id="ARBA00022679"/>
    </source>
</evidence>
<dbReference type="PROSITE" id="PS50089">
    <property type="entry name" value="ZF_RING_2"/>
    <property type="match status" value="1"/>
</dbReference>
<feature type="compositionally biased region" description="Basic and acidic residues" evidence="16">
    <location>
        <begin position="564"/>
        <end position="589"/>
    </location>
</feature>
<dbReference type="InterPro" id="IPR017907">
    <property type="entry name" value="Znf_RING_CS"/>
</dbReference>
<evidence type="ECO:0000313" key="18">
    <source>
        <dbReference type="Proteomes" id="UP000694845"/>
    </source>
</evidence>
<feature type="compositionally biased region" description="Basic and acidic residues" evidence="16">
    <location>
        <begin position="441"/>
        <end position="458"/>
    </location>
</feature>
<dbReference type="GeneID" id="110977760"/>
<keyword evidence="18" id="KW-1185">Reference proteome</keyword>
<protein>
    <recommendedName>
        <fullName evidence="10">E3 ubiquitin-protein ligase Topors</fullName>
        <ecNumber evidence="2">2.3.2.27</ecNumber>
    </recommendedName>
    <alternativeName>
        <fullName evidence="11">RING-type E3 ubiquitin transferase Topors</fullName>
    </alternativeName>
    <alternativeName>
        <fullName evidence="13">SUMO1-protein E3 ligase Topors</fullName>
    </alternativeName>
    <alternativeName>
        <fullName evidence="12">Topoisomerase I-binding RING finger protein</fullName>
    </alternativeName>
    <alternativeName>
        <fullName evidence="14">Topoisomerase I-binding arginine/serine-rich protein</fullName>
    </alternativeName>
</protein>
<keyword evidence="8" id="KW-0805">Transcription regulation</keyword>
<reference evidence="19" key="1">
    <citation type="submission" date="2025-08" db="UniProtKB">
        <authorList>
            <consortium name="RefSeq"/>
        </authorList>
    </citation>
    <scope>IDENTIFICATION</scope>
</reference>
<feature type="region of interest" description="Disordered" evidence="16">
    <location>
        <begin position="751"/>
        <end position="779"/>
    </location>
</feature>
<comment type="catalytic activity">
    <reaction evidence="1">
        <text>S-ubiquitinyl-[E2 ubiquitin-conjugating enzyme]-L-cysteine + [acceptor protein]-L-lysine = [E2 ubiquitin-conjugating enzyme]-L-cysteine + N(6)-ubiquitinyl-[acceptor protein]-L-lysine.</text>
        <dbReference type="EC" id="2.3.2.27"/>
    </reaction>
</comment>
<dbReference type="KEGG" id="aplc:110977760"/>
<evidence type="ECO:0000313" key="19">
    <source>
        <dbReference type="RefSeq" id="XP_022087875.1"/>
    </source>
</evidence>
<sequence length="779" mass="89332">MQSEMASPPATPLRLSPTYEEAEGGSSSRSSSPDSNCPICLGKVNNKAFTDACFHTFCFVCLLEWSKVRPTCPLCKTTFKSIIHNVVSNDIYDQYHLKPSDTGSFGTDSRGRRFRYSTTLTEEHRVELTWRRNRALERRYQRAHEVHLQAAAVERRRMIYRAGLWVRHMGSNRFTRFRDISPEFFQENPATTHRLVPWLRRELGILFSGEDHVTFMTQYILSLIPNVHIQTEEFHEHLRPFLYGQTEHFIHEFVSFARSPYDMNTYDQIAQYDLAAAREPQQAAPPAPPSQQSSSEYNDVITLSSDDEVIEVPTLRSLLQSDSTPSTSSRDAVEQVEALDLSSTHNPEPPCPYELDPDQAGPSGMGSSQPVEVKAEQGAPRENVISDDDSDIEIVEVLKPYDERTPECIVLLSSSTEEDQDRGESRQEKKGGKRHKKKKHTSESRHKVKQRGEHSHPEKSHRHSRKKKHKGSKHHKHSSSTRLEREKSVHGHLPKPEVYSSYKHHRTSRSRSHSKSSSSSHHTWRSSQKESNATLDECVRDYGKGASTSYTHSAQSHPRSRSRQRSEETYVYPRDTHGHDRRHRSEGESYARAAQKGGKPDESWEVHWHHRSTDVSEHSRRQHNHDHHYKATLSRKHNSSDSKDDGPKAKIRRPADAAHSSGLHLKMVFSRTKTTTGDDPTRSSSSSDFAMVRSGHRRRKHDKKYKKHKRHKSDSNHRSRQHTEYSKDKPSWISFLPLAHYHNAYRPLSLYDDASKSDDQGNDGDESSASTEEEGNAFV</sequence>
<keyword evidence="6" id="KW-0833">Ubl conjugation pathway</keyword>
<feature type="compositionally biased region" description="Acidic residues" evidence="16">
    <location>
        <begin position="760"/>
        <end position="779"/>
    </location>
</feature>